<evidence type="ECO:0000256" key="3">
    <source>
        <dbReference type="ARBA" id="ARBA00023157"/>
    </source>
</evidence>
<dbReference type="NCBIfam" id="TIGR02232">
    <property type="entry name" value="myxo_disulf_rpt"/>
    <property type="match status" value="1"/>
</dbReference>
<evidence type="ECO:0000256" key="2">
    <source>
        <dbReference type="ARBA" id="ARBA00022737"/>
    </source>
</evidence>
<dbReference type="STRING" id="54.SAMN02745121_08059"/>
<dbReference type="EMBL" id="FOMX01000044">
    <property type="protein sequence ID" value="SFF30738.1"/>
    <property type="molecule type" value="Genomic_DNA"/>
</dbReference>
<gene>
    <name evidence="5" type="ORF">SAMN02745121_08059</name>
</gene>
<dbReference type="Gene3D" id="3.10.100.10">
    <property type="entry name" value="Mannose-Binding Protein A, subunit A"/>
    <property type="match status" value="1"/>
</dbReference>
<name>A0A1I2HMJ3_9BACT</name>
<evidence type="ECO:0000313" key="6">
    <source>
        <dbReference type="Proteomes" id="UP000199400"/>
    </source>
</evidence>
<keyword evidence="3" id="KW-1015">Disulfide bond</keyword>
<reference evidence="6" key="1">
    <citation type="submission" date="2016-10" db="EMBL/GenBank/DDBJ databases">
        <authorList>
            <person name="Varghese N."/>
            <person name="Submissions S."/>
        </authorList>
    </citation>
    <scope>NUCLEOTIDE SEQUENCE [LARGE SCALE GENOMIC DNA]</scope>
    <source>
        <strain evidence="6">ATCC 25963</strain>
    </source>
</reference>
<feature type="region of interest" description="Disordered" evidence="4">
    <location>
        <begin position="1"/>
        <end position="22"/>
    </location>
</feature>
<dbReference type="InterPro" id="IPR016186">
    <property type="entry name" value="C-type_lectin-like/link_sf"/>
</dbReference>
<dbReference type="InterPro" id="IPR011936">
    <property type="entry name" value="Myxo_disulph_rpt"/>
</dbReference>
<protein>
    <submittedName>
        <fullName evidence="5">Myxococcus cysteine-rich repeat-containing protein</fullName>
    </submittedName>
</protein>
<dbReference type="Pfam" id="PF13948">
    <property type="entry name" value="DUF4215"/>
    <property type="match status" value="1"/>
</dbReference>
<accession>A0A1I2HMJ3</accession>
<dbReference type="RefSeq" id="WP_143141350.1">
    <property type="nucleotide sequence ID" value="NZ_FOMX01000044.1"/>
</dbReference>
<keyword evidence="2" id="KW-0677">Repeat</keyword>
<keyword evidence="1" id="KW-0732">Signal</keyword>
<evidence type="ECO:0000256" key="4">
    <source>
        <dbReference type="SAM" id="MobiDB-lite"/>
    </source>
</evidence>
<dbReference type="InterPro" id="IPR016187">
    <property type="entry name" value="CTDL_fold"/>
</dbReference>
<evidence type="ECO:0000313" key="5">
    <source>
        <dbReference type="EMBL" id="SFF30738.1"/>
    </source>
</evidence>
<evidence type="ECO:0000256" key="1">
    <source>
        <dbReference type="ARBA" id="ARBA00022729"/>
    </source>
</evidence>
<dbReference type="Proteomes" id="UP000199400">
    <property type="component" value="Unassembled WGS sequence"/>
</dbReference>
<keyword evidence="6" id="KW-1185">Reference proteome</keyword>
<dbReference type="AlphaFoldDB" id="A0A1I2HMJ3"/>
<proteinExistence type="predicted"/>
<organism evidence="5 6">
    <name type="scientific">Nannocystis exedens</name>
    <dbReference type="NCBI Taxonomy" id="54"/>
    <lineage>
        <taxon>Bacteria</taxon>
        <taxon>Pseudomonadati</taxon>
        <taxon>Myxococcota</taxon>
        <taxon>Polyangia</taxon>
        <taxon>Nannocystales</taxon>
        <taxon>Nannocystaceae</taxon>
        <taxon>Nannocystis</taxon>
    </lineage>
</organism>
<feature type="non-terminal residue" evidence="5">
    <location>
        <position position="1"/>
    </location>
</feature>
<sequence length="226" mass="23557">GDGHPNLAAGEKCDDGNDENDDECRNDCTTCGNGTVQPGEECDDGNTVDDDGCSNECILPRLVFVTSSGFVGNLGGLAGADMKCAAAGMIADPDLPATAWRAWLSDDTGSPSTRFGTSFTGWYRLVDGTPIAKGWTDLTDGALAAPINLTEAGTAPAEPLLVWSNTGSSGAKAGDEHCNGWMTANKDPEGRLGDVTAMNADWTDLNDEGSFSCIASFHLYCFQNTP</sequence>
<dbReference type="SUPFAM" id="SSF56436">
    <property type="entry name" value="C-type lectin-like"/>
    <property type="match status" value="1"/>
</dbReference>